<protein>
    <recommendedName>
        <fullName evidence="3">Secreted protein</fullName>
    </recommendedName>
</protein>
<name>A0ABP6KEV3_9ACTN</name>
<sequence length="99" mass="10652">MVRIVRSFADRLLESLVPSTRAQAMACVEGWQEYTCPPVGGMPYPTRGLKRVKTCNGVTQVLETLPCGTPICGGNSSPYGPFVPLHPCPPSPCPPFMVC</sequence>
<keyword evidence="2" id="KW-1185">Reference proteome</keyword>
<evidence type="ECO:0000313" key="2">
    <source>
        <dbReference type="Proteomes" id="UP001499930"/>
    </source>
</evidence>
<reference evidence="2" key="1">
    <citation type="journal article" date="2019" name="Int. J. Syst. Evol. Microbiol.">
        <title>The Global Catalogue of Microorganisms (GCM) 10K type strain sequencing project: providing services to taxonomists for standard genome sequencing and annotation.</title>
        <authorList>
            <consortium name="The Broad Institute Genomics Platform"/>
            <consortium name="The Broad Institute Genome Sequencing Center for Infectious Disease"/>
            <person name="Wu L."/>
            <person name="Ma J."/>
        </authorList>
    </citation>
    <scope>NUCLEOTIDE SEQUENCE [LARGE SCALE GENOMIC DNA]</scope>
    <source>
        <strain evidence="2">JCM 3106</strain>
    </source>
</reference>
<dbReference type="RefSeq" id="WP_344891841.1">
    <property type="nucleotide sequence ID" value="NZ_BAAAWD010000006.1"/>
</dbReference>
<gene>
    <name evidence="1" type="ORF">GCM10017559_21070</name>
</gene>
<evidence type="ECO:0008006" key="3">
    <source>
        <dbReference type="Google" id="ProtNLM"/>
    </source>
</evidence>
<accession>A0ABP6KEV3</accession>
<dbReference type="Proteomes" id="UP001499930">
    <property type="component" value="Unassembled WGS sequence"/>
</dbReference>
<dbReference type="EMBL" id="BAAAWD010000006">
    <property type="protein sequence ID" value="GAA2999975.1"/>
    <property type="molecule type" value="Genomic_DNA"/>
</dbReference>
<comment type="caution">
    <text evidence="1">The sequence shown here is derived from an EMBL/GenBank/DDBJ whole genome shotgun (WGS) entry which is preliminary data.</text>
</comment>
<organism evidence="1 2">
    <name type="scientific">Streptosporangium longisporum</name>
    <dbReference type="NCBI Taxonomy" id="46187"/>
    <lineage>
        <taxon>Bacteria</taxon>
        <taxon>Bacillati</taxon>
        <taxon>Actinomycetota</taxon>
        <taxon>Actinomycetes</taxon>
        <taxon>Streptosporangiales</taxon>
        <taxon>Streptosporangiaceae</taxon>
        <taxon>Streptosporangium</taxon>
    </lineage>
</organism>
<proteinExistence type="predicted"/>
<evidence type="ECO:0000313" key="1">
    <source>
        <dbReference type="EMBL" id="GAA2999975.1"/>
    </source>
</evidence>